<proteinExistence type="predicted"/>
<dbReference type="Pfam" id="PF14226">
    <property type="entry name" value="DIOX_N"/>
    <property type="match status" value="1"/>
</dbReference>
<dbReference type="InterPro" id="IPR027443">
    <property type="entry name" value="IPNS-like_sf"/>
</dbReference>
<feature type="domain" description="Non-haem dioxygenase N-terminal" evidence="1">
    <location>
        <begin position="41"/>
        <end position="145"/>
    </location>
</feature>
<evidence type="ECO:0000313" key="2">
    <source>
        <dbReference type="EMBL" id="CAK7228032.1"/>
    </source>
</evidence>
<dbReference type="Gene3D" id="2.60.120.330">
    <property type="entry name" value="B-lactam Antibiotic, Isopenicillin N Synthase, Chain"/>
    <property type="match status" value="1"/>
</dbReference>
<evidence type="ECO:0000313" key="3">
    <source>
        <dbReference type="Proteomes" id="UP001642405"/>
    </source>
</evidence>
<dbReference type="Proteomes" id="UP001642405">
    <property type="component" value="Unassembled WGS sequence"/>
</dbReference>
<dbReference type="InterPro" id="IPR026992">
    <property type="entry name" value="DIOX_N"/>
</dbReference>
<name>A0ABP0C8R7_9PEZI</name>
<dbReference type="EMBL" id="CAWUHB010000041">
    <property type="protein sequence ID" value="CAK7228032.1"/>
    <property type="molecule type" value="Genomic_DNA"/>
</dbReference>
<keyword evidence="3" id="KW-1185">Reference proteome</keyword>
<sequence>MAPAAPFNPPAADLPGKPFVPEWIPPPVTKETHNFAQLQSVDLSLMDSEDPAVVDGLVQQVKKAIRDDGFLFLENYGVSLEQLHRQFALAQYLYSNISDEDKSRLLFHPETGSWSGYKHPYGFKRHQGPLDGIEQFNWYRPDWEDRSRTPSCLHPFMDEIEAFLPSVNRRLLTLFSRVLELPDDWLWDNVQSHGSPTSEGYFRHALFRPASRGLRMHGHTDFGLTTLLFSVPVSCLQIWGRDEQWHYVLL</sequence>
<evidence type="ECO:0000259" key="1">
    <source>
        <dbReference type="Pfam" id="PF14226"/>
    </source>
</evidence>
<comment type="caution">
    <text evidence="2">The sequence shown here is derived from an EMBL/GenBank/DDBJ whole genome shotgun (WGS) entry which is preliminary data.</text>
</comment>
<accession>A0ABP0C8R7</accession>
<gene>
    <name evidence="2" type="ORF">SCUCBS95973_006745</name>
</gene>
<dbReference type="SUPFAM" id="SSF51197">
    <property type="entry name" value="Clavaminate synthase-like"/>
    <property type="match status" value="1"/>
</dbReference>
<reference evidence="2 3" key="1">
    <citation type="submission" date="2024-01" db="EMBL/GenBank/DDBJ databases">
        <authorList>
            <person name="Allen C."/>
            <person name="Tagirdzhanova G."/>
        </authorList>
    </citation>
    <scope>NUCLEOTIDE SEQUENCE [LARGE SCALE GENOMIC DNA]</scope>
</reference>
<organism evidence="2 3">
    <name type="scientific">Sporothrix curviconia</name>
    <dbReference type="NCBI Taxonomy" id="1260050"/>
    <lineage>
        <taxon>Eukaryota</taxon>
        <taxon>Fungi</taxon>
        <taxon>Dikarya</taxon>
        <taxon>Ascomycota</taxon>
        <taxon>Pezizomycotina</taxon>
        <taxon>Sordariomycetes</taxon>
        <taxon>Sordariomycetidae</taxon>
        <taxon>Ophiostomatales</taxon>
        <taxon>Ophiostomataceae</taxon>
        <taxon>Sporothrix</taxon>
    </lineage>
</organism>
<protein>
    <recommendedName>
        <fullName evidence="1">Non-haem dioxygenase N-terminal domain-containing protein</fullName>
    </recommendedName>
</protein>